<dbReference type="OrthoDB" id="7363469at2"/>
<dbReference type="RefSeq" id="WP_044435752.1">
    <property type="nucleotide sequence ID" value="NZ_BJYZ01000036.1"/>
</dbReference>
<evidence type="ECO:0000313" key="1">
    <source>
        <dbReference type="EMBL" id="GEO42145.1"/>
    </source>
</evidence>
<dbReference type="EMBL" id="BJYZ01000036">
    <property type="protein sequence ID" value="GEO42145.1"/>
    <property type="molecule type" value="Genomic_DNA"/>
</dbReference>
<sequence length="143" mass="15839">MVSVGAILVKPHGIDSELFPIRFRTLERICRKLMAPGLYRGQEGAGRQLLERLLRRDEKPLVLEVVIGVLLTARLCDQDIDPKVRAIVAVVRAGLDPDEYEVRIFHEPFDRDLMDAEEVSALVASMMTSPDGDAPSARTGSAE</sequence>
<keyword evidence="2" id="KW-1185">Reference proteome</keyword>
<comment type="caution">
    <text evidence="1">The sequence shown here is derived from an EMBL/GenBank/DDBJ whole genome shotgun (WGS) entry which is preliminary data.</text>
</comment>
<dbReference type="AlphaFoldDB" id="A0A512E0C9"/>
<gene>
    <name evidence="1" type="ORF">SAE02_62930</name>
</gene>
<reference evidence="1 2" key="1">
    <citation type="submission" date="2019-07" db="EMBL/GenBank/DDBJ databases">
        <title>Whole genome shotgun sequence of Skermanella aerolata NBRC 106429.</title>
        <authorList>
            <person name="Hosoyama A."/>
            <person name="Uohara A."/>
            <person name="Ohji S."/>
            <person name="Ichikawa N."/>
        </authorList>
    </citation>
    <scope>NUCLEOTIDE SEQUENCE [LARGE SCALE GENOMIC DNA]</scope>
    <source>
        <strain evidence="1 2">NBRC 106429</strain>
    </source>
</reference>
<dbReference type="Proteomes" id="UP000321523">
    <property type="component" value="Unassembled WGS sequence"/>
</dbReference>
<evidence type="ECO:0000313" key="2">
    <source>
        <dbReference type="Proteomes" id="UP000321523"/>
    </source>
</evidence>
<proteinExistence type="predicted"/>
<name>A0A512E0C9_9PROT</name>
<organism evidence="1 2">
    <name type="scientific">Skermanella aerolata</name>
    <dbReference type="NCBI Taxonomy" id="393310"/>
    <lineage>
        <taxon>Bacteria</taxon>
        <taxon>Pseudomonadati</taxon>
        <taxon>Pseudomonadota</taxon>
        <taxon>Alphaproteobacteria</taxon>
        <taxon>Rhodospirillales</taxon>
        <taxon>Azospirillaceae</taxon>
        <taxon>Skermanella</taxon>
    </lineage>
</organism>
<protein>
    <submittedName>
        <fullName evidence="1">Uncharacterized protein</fullName>
    </submittedName>
</protein>
<accession>A0A512E0C9</accession>